<dbReference type="EMBL" id="CP051684">
    <property type="protein sequence ID" value="QJD90135.1"/>
    <property type="molecule type" value="Genomic_DNA"/>
</dbReference>
<keyword evidence="2" id="KW-1185">Reference proteome</keyword>
<reference evidence="1 2" key="1">
    <citation type="submission" date="2020-04" db="EMBL/GenBank/DDBJ databases">
        <title>Genome sequencing of novel species.</title>
        <authorList>
            <person name="Heo J."/>
            <person name="Kim S.-J."/>
            <person name="Kim J.-S."/>
            <person name="Hong S.-B."/>
            <person name="Kwon S.-W."/>
        </authorList>
    </citation>
    <scope>NUCLEOTIDE SEQUENCE [LARGE SCALE GENOMIC DNA]</scope>
    <source>
        <strain evidence="1 2">AF9R3</strain>
    </source>
</reference>
<evidence type="ECO:0008006" key="3">
    <source>
        <dbReference type="Google" id="ProtNLM"/>
    </source>
</evidence>
<gene>
    <name evidence="1" type="ORF">HH213_08515</name>
</gene>
<accession>A0ABX6M7N0</accession>
<proteinExistence type="predicted"/>
<organism evidence="1 2">
    <name type="scientific">Duganella dendranthematis</name>
    <dbReference type="NCBI Taxonomy" id="2728021"/>
    <lineage>
        <taxon>Bacteria</taxon>
        <taxon>Pseudomonadati</taxon>
        <taxon>Pseudomonadota</taxon>
        <taxon>Betaproteobacteria</taxon>
        <taxon>Burkholderiales</taxon>
        <taxon>Oxalobacteraceae</taxon>
        <taxon>Telluria group</taxon>
        <taxon>Duganella</taxon>
    </lineage>
</organism>
<name>A0ABX6M7N0_9BURK</name>
<protein>
    <recommendedName>
        <fullName evidence="3">HEPN domain-containing protein</fullName>
    </recommendedName>
</protein>
<dbReference type="RefSeq" id="WP_169111973.1">
    <property type="nucleotide sequence ID" value="NZ_CP051684.1"/>
</dbReference>
<evidence type="ECO:0000313" key="2">
    <source>
        <dbReference type="Proteomes" id="UP000503117"/>
    </source>
</evidence>
<dbReference type="Proteomes" id="UP000503117">
    <property type="component" value="Chromosome"/>
</dbReference>
<evidence type="ECO:0000313" key="1">
    <source>
        <dbReference type="EMBL" id="QJD90135.1"/>
    </source>
</evidence>
<sequence>MTYRMITDNEIRSLPLHEQFFAMADAYLDAAIRQTEHVNEVADSEWSDASVAMFLFAHATEMFLKAAILLRAPSTKVKDLSHSIRDLVTEYMRLYPGPEYEGDFRFYTEDMPPDTPKSVKAEINSPSMVFRYSVNKENAQWQTLNGFVASMLLRDLQEIKQTFARLRSIF</sequence>